<feature type="domain" description="ABC transporter" evidence="10">
    <location>
        <begin position="14"/>
        <end position="250"/>
    </location>
</feature>
<organism evidence="11">
    <name type="scientific">freshwater metagenome</name>
    <dbReference type="NCBI Taxonomy" id="449393"/>
    <lineage>
        <taxon>unclassified sequences</taxon>
        <taxon>metagenomes</taxon>
        <taxon>ecological metagenomes</taxon>
    </lineage>
</organism>
<comment type="function">
    <text evidence="7">Part of the ABC transporter complex LsrABCD involved in autoinducer 2 (AI-2) import. Responsible for energy coupling to the transport system.</text>
</comment>
<protein>
    <recommendedName>
        <fullName evidence="4">Autoinducer 2 import ATP-binding protein LsrA</fullName>
        <ecNumber evidence="8">7.6.2.13</ecNumber>
    </recommendedName>
</protein>
<dbReference type="InterPro" id="IPR027417">
    <property type="entry name" value="P-loop_NTPase"/>
</dbReference>
<dbReference type="PANTHER" id="PTHR43790">
    <property type="entry name" value="CARBOHYDRATE TRANSPORT ATP-BINDING PROTEIN MG119-RELATED"/>
    <property type="match status" value="1"/>
</dbReference>
<evidence type="ECO:0000256" key="9">
    <source>
        <dbReference type="ARBA" id="ARBA00034076"/>
    </source>
</evidence>
<feature type="domain" description="ABC transporter" evidence="10">
    <location>
        <begin position="268"/>
        <end position="513"/>
    </location>
</feature>
<dbReference type="Gene3D" id="3.40.50.300">
    <property type="entry name" value="P-loop containing nucleotide triphosphate hydrolases"/>
    <property type="match status" value="2"/>
</dbReference>
<comment type="catalytic activity">
    <reaction evidence="9">
        <text>ATP + H2O + (2R,4S)-2-methyl-2,3,3,4-tetrahydroxytetrahydrofuran-[AI-2-binding protein]Side 1 = ADP + phosphate + (2R,4S)-2-methyl-2,3,3,4-tetrahydroxytetrahydrofuranSide 2 + [AI-2-binding protein]Side 1.</text>
        <dbReference type="EC" id="7.6.2.13"/>
    </reaction>
</comment>
<dbReference type="PROSITE" id="PS00211">
    <property type="entry name" value="ABC_TRANSPORTER_1"/>
    <property type="match status" value="1"/>
</dbReference>
<keyword evidence="5" id="KW-0547">Nucleotide-binding</keyword>
<dbReference type="GO" id="GO:0005886">
    <property type="term" value="C:plasma membrane"/>
    <property type="evidence" value="ECO:0007669"/>
    <property type="project" value="UniProtKB-SubCell"/>
</dbReference>
<evidence type="ECO:0000256" key="6">
    <source>
        <dbReference type="ARBA" id="ARBA00022840"/>
    </source>
</evidence>
<sequence>MFGKGFVLKNEMCLEATGATKIYGKTTVLQNVSMNVYRGEIHGLVGRNGAGKSTLVGGITGLVTLDHGQVVLDGVKLEPGNPEFALNAGIALVPQQMSSFPTLSVGENLLVGRLPMGKRGLVNWTQLWEMAEASLKLVGLDVNPRVPMASLGVASRQMVAIAQALSRSAKLIILDEPTAALAKPEISRLFKLMKNLSESGVAIIYISHHLQEVFSITDRVTVLRDGLSRGTFQTSEISSDDLIREMGASSALTKRARKSQTHHSSMDFHKDNVLLEVKDLSKENAFSKISLTIHSGEIVGLTGLEGCGKHELVQALFGLQKASGGTANFGGSSKVAQRPREAISRGMGYLSQDRRGESVFEQFNVADNLTMTVLDRLQNKWGFQFPSKAEKVAKNAISTYSIICTGPEQNVGTLSGGNQQKVALGKMLESGPSLLLLEEPTQGVDIAAKASITTIVAEACERGAGVLLVSDEIETLLQVTDRVIVLYKGSQIAEFNTEDLDGETLIRAIEGIDE</sequence>
<evidence type="ECO:0000256" key="1">
    <source>
        <dbReference type="ARBA" id="ARBA00004417"/>
    </source>
</evidence>
<keyword evidence="6" id="KW-0067">ATP-binding</keyword>
<comment type="similarity">
    <text evidence="2">Belongs to the ABC transporter superfamily. AI-2 autoinducer porter (TC 3.A.1.2.8) family.</text>
</comment>
<dbReference type="InterPro" id="IPR050107">
    <property type="entry name" value="ABC_carbohydrate_import_ATPase"/>
</dbReference>
<name>A0A6J7GAT0_9ZZZZ</name>
<dbReference type="PANTHER" id="PTHR43790:SF2">
    <property type="entry name" value="AUTOINDUCER 2 IMPORT ATP-BINDING PROTEIN LSRA"/>
    <property type="match status" value="1"/>
</dbReference>
<dbReference type="InterPro" id="IPR003439">
    <property type="entry name" value="ABC_transporter-like_ATP-bd"/>
</dbReference>
<accession>A0A6J7GAT0</accession>
<dbReference type="SMART" id="SM00382">
    <property type="entry name" value="AAA"/>
    <property type="match status" value="2"/>
</dbReference>
<dbReference type="EMBL" id="CAFBMI010000070">
    <property type="protein sequence ID" value="CAB4903588.1"/>
    <property type="molecule type" value="Genomic_DNA"/>
</dbReference>
<comment type="subcellular location">
    <subcellularLocation>
        <location evidence="1">Cell inner membrane</location>
        <topology evidence="1">Peripheral membrane protein</topology>
    </subcellularLocation>
</comment>
<dbReference type="GO" id="GO:0005524">
    <property type="term" value="F:ATP binding"/>
    <property type="evidence" value="ECO:0007669"/>
    <property type="project" value="UniProtKB-KW"/>
</dbReference>
<comment type="subunit">
    <text evidence="3">The complex is composed of two ATP-binding proteins (LsrA), two transmembrane proteins (LsrC and LsrD) and a solute-binding protein (LsrB).</text>
</comment>
<evidence type="ECO:0000256" key="8">
    <source>
        <dbReference type="ARBA" id="ARBA00023798"/>
    </source>
</evidence>
<dbReference type="CDD" id="cd03216">
    <property type="entry name" value="ABC_Carb_Monos_I"/>
    <property type="match status" value="1"/>
</dbReference>
<dbReference type="InterPro" id="IPR017871">
    <property type="entry name" value="ABC_transporter-like_CS"/>
</dbReference>
<dbReference type="PROSITE" id="PS50893">
    <property type="entry name" value="ABC_TRANSPORTER_2"/>
    <property type="match status" value="2"/>
</dbReference>
<dbReference type="AlphaFoldDB" id="A0A6J7GAT0"/>
<reference evidence="11" key="1">
    <citation type="submission" date="2020-05" db="EMBL/GenBank/DDBJ databases">
        <authorList>
            <person name="Chiriac C."/>
            <person name="Salcher M."/>
            <person name="Ghai R."/>
            <person name="Kavagutti S V."/>
        </authorList>
    </citation>
    <scope>NUCLEOTIDE SEQUENCE</scope>
</reference>
<dbReference type="GO" id="GO:0016887">
    <property type="term" value="F:ATP hydrolysis activity"/>
    <property type="evidence" value="ECO:0007669"/>
    <property type="project" value="InterPro"/>
</dbReference>
<proteinExistence type="inferred from homology"/>
<evidence type="ECO:0000259" key="10">
    <source>
        <dbReference type="PROSITE" id="PS50893"/>
    </source>
</evidence>
<dbReference type="SUPFAM" id="SSF52540">
    <property type="entry name" value="P-loop containing nucleoside triphosphate hydrolases"/>
    <property type="match status" value="2"/>
</dbReference>
<dbReference type="InterPro" id="IPR003593">
    <property type="entry name" value="AAA+_ATPase"/>
</dbReference>
<evidence type="ECO:0000256" key="7">
    <source>
        <dbReference type="ARBA" id="ARBA00023747"/>
    </source>
</evidence>
<evidence type="ECO:0000256" key="2">
    <source>
        <dbReference type="ARBA" id="ARBA00009404"/>
    </source>
</evidence>
<evidence type="ECO:0000256" key="3">
    <source>
        <dbReference type="ARBA" id="ARBA00011262"/>
    </source>
</evidence>
<evidence type="ECO:0000256" key="5">
    <source>
        <dbReference type="ARBA" id="ARBA00022741"/>
    </source>
</evidence>
<dbReference type="Pfam" id="PF00005">
    <property type="entry name" value="ABC_tran"/>
    <property type="match status" value="2"/>
</dbReference>
<gene>
    <name evidence="11" type="ORF">UFOPK3558_00809</name>
</gene>
<evidence type="ECO:0000313" key="11">
    <source>
        <dbReference type="EMBL" id="CAB4903588.1"/>
    </source>
</evidence>
<dbReference type="CDD" id="cd03215">
    <property type="entry name" value="ABC_Carb_Monos_II"/>
    <property type="match status" value="1"/>
</dbReference>
<dbReference type="EC" id="7.6.2.13" evidence="8"/>
<evidence type="ECO:0000256" key="4">
    <source>
        <dbReference type="ARBA" id="ARBA00019459"/>
    </source>
</evidence>